<keyword evidence="1" id="KW-1133">Transmembrane helix</keyword>
<evidence type="ECO:0000313" key="3">
    <source>
        <dbReference type="EMBL" id="GAA0319135.1"/>
    </source>
</evidence>
<proteinExistence type="predicted"/>
<dbReference type="SUPFAM" id="SSF52540">
    <property type="entry name" value="P-loop containing nucleoside triphosphate hydrolases"/>
    <property type="match status" value="1"/>
</dbReference>
<dbReference type="Proteomes" id="UP001501822">
    <property type="component" value="Unassembled WGS sequence"/>
</dbReference>
<comment type="caution">
    <text evidence="3">The sequence shown here is derived from an EMBL/GenBank/DDBJ whole genome shotgun (WGS) entry which is preliminary data.</text>
</comment>
<organism evidence="3 4">
    <name type="scientific">Actinoallomurus spadix</name>
    <dbReference type="NCBI Taxonomy" id="79912"/>
    <lineage>
        <taxon>Bacteria</taxon>
        <taxon>Bacillati</taxon>
        <taxon>Actinomycetota</taxon>
        <taxon>Actinomycetes</taxon>
        <taxon>Streptosporangiales</taxon>
        <taxon>Thermomonosporaceae</taxon>
        <taxon>Actinoallomurus</taxon>
    </lineage>
</organism>
<name>A0ABP3FM53_9ACTN</name>
<dbReference type="InterPro" id="IPR027417">
    <property type="entry name" value="P-loop_NTPase"/>
</dbReference>
<reference evidence="4" key="1">
    <citation type="journal article" date="2019" name="Int. J. Syst. Evol. Microbiol.">
        <title>The Global Catalogue of Microorganisms (GCM) 10K type strain sequencing project: providing services to taxonomists for standard genome sequencing and annotation.</title>
        <authorList>
            <consortium name="The Broad Institute Genomics Platform"/>
            <consortium name="The Broad Institute Genome Sequencing Center for Infectious Disease"/>
            <person name="Wu L."/>
            <person name="Ma J."/>
        </authorList>
    </citation>
    <scope>NUCLEOTIDE SEQUENCE [LARGE SCALE GENOMIC DNA]</scope>
    <source>
        <strain evidence="4">JCM 3146</strain>
    </source>
</reference>
<feature type="transmembrane region" description="Helical" evidence="1">
    <location>
        <begin position="88"/>
        <end position="112"/>
    </location>
</feature>
<keyword evidence="1" id="KW-0812">Transmembrane</keyword>
<evidence type="ECO:0000256" key="1">
    <source>
        <dbReference type="SAM" id="Phobius"/>
    </source>
</evidence>
<dbReference type="EMBL" id="BAAABM010000007">
    <property type="protein sequence ID" value="GAA0319135.1"/>
    <property type="molecule type" value="Genomic_DNA"/>
</dbReference>
<dbReference type="RefSeq" id="WP_252800166.1">
    <property type="nucleotide sequence ID" value="NZ_BAAABM010000007.1"/>
</dbReference>
<feature type="transmembrane region" description="Helical" evidence="1">
    <location>
        <begin position="124"/>
        <end position="146"/>
    </location>
</feature>
<keyword evidence="1" id="KW-0472">Membrane</keyword>
<dbReference type="SMART" id="SM00382">
    <property type="entry name" value="AAA"/>
    <property type="match status" value="1"/>
</dbReference>
<keyword evidence="4" id="KW-1185">Reference proteome</keyword>
<accession>A0ABP3FM53</accession>
<evidence type="ECO:0000313" key="4">
    <source>
        <dbReference type="Proteomes" id="UP001501822"/>
    </source>
</evidence>
<sequence length="649" mass="70558">MTLLYLTPTAETDNPLKPITPLRLAFFTRTALTDTAGAAPVAPAAVYEEVWNRRAELARRIGPALQVYRRGETYVRIARSICFTLDGVGGFVIGAASLVLFATAGAAISSLLRHAPVPHGLRTAGAAAGLLILVTVILRRSVLAAWAGRIGRRQTQTYRRCIAGEAIGEITGMVKEILHREEERVRSAFLPRTRAPSLVELDSPALVRSESFEEALALVRGHVTSAVGVAGPPGIGKTTLLRSLCGVSPSWVGVYLPAPVHAGEGQFVRVIYGAVVRQVLLSRGVRLSERGRTRVPRRFGPDVVWAARKLDTIMGSSSRQRGRTAGLTRWGLSVGLSEQTTWTERNPGPAEWAEEFRGYVRGHRIREGARIVVAIDGLDGIADADRVINDIKDLFHIEGVHFVMSVPDDASRRFAACGMPMPDAVDPVFDAVTEMRRLRADESHELLRRRSPRFTYPAAMFCHAWSGGLPRDLIRTARSCVAIQDRRKAPVAVVELVQTVVRRDVTAAVDAAIRRRAGEGRGSEIDALLELRRLVEDDEAPLHRRLAGRNPWDAGDGDPLRALLAAFLDVAVAISEYFSAPRDSGQWARGIESGEFLRHADLLAEAKAALGVHPGEAAWRLTRARRRIGGVFSVTGGDGSARTTPPSPV</sequence>
<dbReference type="InterPro" id="IPR003593">
    <property type="entry name" value="AAA+_ATPase"/>
</dbReference>
<evidence type="ECO:0000259" key="2">
    <source>
        <dbReference type="SMART" id="SM00382"/>
    </source>
</evidence>
<gene>
    <name evidence="3" type="ORF">GCM10010151_06140</name>
</gene>
<protein>
    <recommendedName>
        <fullName evidence="2">AAA+ ATPase domain-containing protein</fullName>
    </recommendedName>
</protein>
<feature type="domain" description="AAA+ ATPase" evidence="2">
    <location>
        <begin position="223"/>
        <end position="439"/>
    </location>
</feature>